<dbReference type="GO" id="GO:0006886">
    <property type="term" value="P:intracellular protein transport"/>
    <property type="evidence" value="ECO:0007669"/>
    <property type="project" value="InterPro"/>
</dbReference>
<dbReference type="InterPro" id="IPR015943">
    <property type="entry name" value="WD40/YVTN_repeat-like_dom_sf"/>
</dbReference>
<dbReference type="VEuPathDB" id="FungiDB:MAPG_06550"/>
<feature type="region of interest" description="Disordered" evidence="3">
    <location>
        <begin position="24"/>
        <end position="80"/>
    </location>
</feature>
<keyword evidence="2" id="KW-0472">Membrane</keyword>
<feature type="compositionally biased region" description="Basic and acidic residues" evidence="3">
    <location>
        <begin position="40"/>
        <end position="50"/>
    </location>
</feature>
<reference evidence="5" key="3">
    <citation type="submission" date="2011-03" db="EMBL/GenBank/DDBJ databases">
        <title>Annotation of Magnaporthe poae ATCC 64411.</title>
        <authorList>
            <person name="Ma L.-J."/>
            <person name="Dead R."/>
            <person name="Young S.K."/>
            <person name="Zeng Q."/>
            <person name="Gargeya S."/>
            <person name="Fitzgerald M."/>
            <person name="Haas B."/>
            <person name="Abouelleil A."/>
            <person name="Alvarado L."/>
            <person name="Arachchi H.M."/>
            <person name="Berlin A."/>
            <person name="Brown A."/>
            <person name="Chapman S.B."/>
            <person name="Chen Z."/>
            <person name="Dunbar C."/>
            <person name="Freedman E."/>
            <person name="Gearin G."/>
            <person name="Gellesch M."/>
            <person name="Goldberg J."/>
            <person name="Griggs A."/>
            <person name="Gujja S."/>
            <person name="Heiman D."/>
            <person name="Howarth C."/>
            <person name="Larson L."/>
            <person name="Lui A."/>
            <person name="MacDonald P.J.P."/>
            <person name="Mehta T."/>
            <person name="Montmayeur A."/>
            <person name="Murphy C."/>
            <person name="Neiman D."/>
            <person name="Pearson M."/>
            <person name="Priest M."/>
            <person name="Roberts A."/>
            <person name="Saif S."/>
            <person name="Shea T."/>
            <person name="Shenoy N."/>
            <person name="Sisk P."/>
            <person name="Stolte C."/>
            <person name="Sykes S."/>
            <person name="Yandava C."/>
            <person name="Wortman J."/>
            <person name="Nusbaum C."/>
            <person name="Birren B."/>
        </authorList>
    </citation>
    <scope>NUCLEOTIDE SEQUENCE</scope>
    <source>
        <strain evidence="5">ATCC 64411</strain>
    </source>
</reference>
<dbReference type="PANTHER" id="PTHR22746:SF10">
    <property type="entry name" value="GUANINE NUCLEOTIDE EXCHANGE FACTOR SUBUNIT RIC1"/>
    <property type="match status" value="1"/>
</dbReference>
<dbReference type="Pfam" id="PF07064">
    <property type="entry name" value="RIC1"/>
    <property type="match status" value="1"/>
</dbReference>
<dbReference type="InterPro" id="IPR036322">
    <property type="entry name" value="WD40_repeat_dom_sf"/>
</dbReference>
<dbReference type="GO" id="GO:0042147">
    <property type="term" value="P:retrograde transport, endosome to Golgi"/>
    <property type="evidence" value="ECO:0007669"/>
    <property type="project" value="TreeGrafter"/>
</dbReference>
<dbReference type="GO" id="GO:0005829">
    <property type="term" value="C:cytosol"/>
    <property type="evidence" value="ECO:0007669"/>
    <property type="project" value="TreeGrafter"/>
</dbReference>
<dbReference type="EnsemblFungi" id="MAPG_06550T0">
    <property type="protein sequence ID" value="MAPG_06550T0"/>
    <property type="gene ID" value="MAPG_06550"/>
</dbReference>
<dbReference type="Gene3D" id="2.130.10.10">
    <property type="entry name" value="YVTN repeat-like/Quinoprotein amine dehydrogenase"/>
    <property type="match status" value="1"/>
</dbReference>
<reference evidence="6" key="5">
    <citation type="submission" date="2015-06" db="UniProtKB">
        <authorList>
            <consortium name="EnsemblFungi"/>
        </authorList>
    </citation>
    <scope>IDENTIFICATION</scope>
    <source>
        <strain evidence="6">ATCC 64411</strain>
    </source>
</reference>
<evidence type="ECO:0000313" key="5">
    <source>
        <dbReference type="EMBL" id="KLU87551.1"/>
    </source>
</evidence>
<dbReference type="Pfam" id="PF25440">
    <property type="entry name" value="Beta-prop_RIC1_2nd"/>
    <property type="match status" value="1"/>
</dbReference>
<dbReference type="PANTHER" id="PTHR22746">
    <property type="entry name" value="RAB6A-GEF COMPLEX PARTNER PROTEIN 1"/>
    <property type="match status" value="1"/>
</dbReference>
<reference evidence="7" key="1">
    <citation type="submission" date="2010-05" db="EMBL/GenBank/DDBJ databases">
        <title>The genome sequence of Magnaporthe poae strain ATCC 64411.</title>
        <authorList>
            <person name="Ma L.-J."/>
            <person name="Dead R."/>
            <person name="Young S."/>
            <person name="Zeng Q."/>
            <person name="Koehrsen M."/>
            <person name="Alvarado L."/>
            <person name="Berlin A."/>
            <person name="Chapman S.B."/>
            <person name="Chen Z."/>
            <person name="Freedman E."/>
            <person name="Gellesch M."/>
            <person name="Goldberg J."/>
            <person name="Griggs A."/>
            <person name="Gujja S."/>
            <person name="Heilman E.R."/>
            <person name="Heiman D."/>
            <person name="Hepburn T."/>
            <person name="Howarth C."/>
            <person name="Jen D."/>
            <person name="Larson L."/>
            <person name="Mehta T."/>
            <person name="Neiman D."/>
            <person name="Pearson M."/>
            <person name="Roberts A."/>
            <person name="Saif S."/>
            <person name="Shea T."/>
            <person name="Shenoy N."/>
            <person name="Sisk P."/>
            <person name="Stolte C."/>
            <person name="Sykes S."/>
            <person name="Walk T."/>
            <person name="White J."/>
            <person name="Yandava C."/>
            <person name="Haas B."/>
            <person name="Nusbaum C."/>
            <person name="Birren B."/>
        </authorList>
    </citation>
    <scope>NUCLEOTIDE SEQUENCE [LARGE SCALE GENOMIC DNA]</scope>
    <source>
        <strain evidence="7">ATCC 64411 / 73-15</strain>
    </source>
</reference>
<dbReference type="STRING" id="644358.A0A0C4E2B9"/>
<dbReference type="SUPFAM" id="SSF50978">
    <property type="entry name" value="WD40 repeat-like"/>
    <property type="match status" value="2"/>
</dbReference>
<comment type="subcellular location">
    <subcellularLocation>
        <location evidence="1">Membrane</location>
    </subcellularLocation>
</comment>
<feature type="region of interest" description="Disordered" evidence="3">
    <location>
        <begin position="207"/>
        <end position="229"/>
    </location>
</feature>
<feature type="domain" description="RIC1 C-terminal alpha solenoid region" evidence="4">
    <location>
        <begin position="878"/>
        <end position="1048"/>
    </location>
</feature>
<dbReference type="EMBL" id="ADBL01001589">
    <property type="status" value="NOT_ANNOTATED_CDS"/>
    <property type="molecule type" value="Genomic_DNA"/>
</dbReference>
<dbReference type="GO" id="GO:0034066">
    <property type="term" value="C:Ric1-Rgp1 guanyl-nucleotide exchange factor complex"/>
    <property type="evidence" value="ECO:0007669"/>
    <property type="project" value="InterPro"/>
</dbReference>
<evidence type="ECO:0000313" key="7">
    <source>
        <dbReference type="Proteomes" id="UP000011715"/>
    </source>
</evidence>
<gene>
    <name evidence="5" type="ORF">MAPG_06550</name>
</gene>
<feature type="compositionally biased region" description="Pro residues" evidence="3">
    <location>
        <begin position="60"/>
        <end position="76"/>
    </location>
</feature>
<reference evidence="5" key="2">
    <citation type="submission" date="2010-05" db="EMBL/GenBank/DDBJ databases">
        <title>The Genome Sequence of Magnaporthe poae strain ATCC 64411.</title>
        <authorList>
            <consortium name="The Broad Institute Genome Sequencing Platform"/>
            <consortium name="Broad Institute Genome Sequencing Center for Infectious Disease"/>
            <person name="Ma L.-J."/>
            <person name="Dead R."/>
            <person name="Young S."/>
            <person name="Zeng Q."/>
            <person name="Koehrsen M."/>
            <person name="Alvarado L."/>
            <person name="Berlin A."/>
            <person name="Chapman S.B."/>
            <person name="Chen Z."/>
            <person name="Freedman E."/>
            <person name="Gellesch M."/>
            <person name="Goldberg J."/>
            <person name="Griggs A."/>
            <person name="Gujja S."/>
            <person name="Heilman E.R."/>
            <person name="Heiman D."/>
            <person name="Hepburn T."/>
            <person name="Howarth C."/>
            <person name="Jen D."/>
            <person name="Larson L."/>
            <person name="Mehta T."/>
            <person name="Neiman D."/>
            <person name="Pearson M."/>
            <person name="Roberts A."/>
            <person name="Saif S."/>
            <person name="Shea T."/>
            <person name="Shenoy N."/>
            <person name="Sisk P."/>
            <person name="Stolte C."/>
            <person name="Sykes S."/>
            <person name="Walk T."/>
            <person name="White J."/>
            <person name="Yandava C."/>
            <person name="Haas B."/>
            <person name="Nusbaum C."/>
            <person name="Birren B."/>
        </authorList>
    </citation>
    <scope>NUCLEOTIDE SEQUENCE</scope>
    <source>
        <strain evidence="5">ATCC 64411</strain>
    </source>
</reference>
<organism evidence="6 7">
    <name type="scientific">Magnaporthiopsis poae (strain ATCC 64411 / 73-15)</name>
    <name type="common">Kentucky bluegrass fungus</name>
    <name type="synonym">Magnaporthe poae</name>
    <dbReference type="NCBI Taxonomy" id="644358"/>
    <lineage>
        <taxon>Eukaryota</taxon>
        <taxon>Fungi</taxon>
        <taxon>Dikarya</taxon>
        <taxon>Ascomycota</taxon>
        <taxon>Pezizomycotina</taxon>
        <taxon>Sordariomycetes</taxon>
        <taxon>Sordariomycetidae</taxon>
        <taxon>Magnaporthales</taxon>
        <taxon>Magnaporthaceae</taxon>
        <taxon>Magnaporthiopsis</taxon>
    </lineage>
</organism>
<dbReference type="InterPro" id="IPR009771">
    <property type="entry name" value="RIC1_C"/>
</dbReference>
<proteinExistence type="predicted"/>
<dbReference type="OrthoDB" id="67540at2759"/>
<dbReference type="GO" id="GO:0000139">
    <property type="term" value="C:Golgi membrane"/>
    <property type="evidence" value="ECO:0007669"/>
    <property type="project" value="TreeGrafter"/>
</dbReference>
<reference evidence="6" key="4">
    <citation type="journal article" date="2015" name="G3 (Bethesda)">
        <title>Genome sequences of three phytopathogenic species of the Magnaporthaceae family of fungi.</title>
        <authorList>
            <person name="Okagaki L.H."/>
            <person name="Nunes C.C."/>
            <person name="Sailsbery J."/>
            <person name="Clay B."/>
            <person name="Brown D."/>
            <person name="John T."/>
            <person name="Oh Y."/>
            <person name="Young N."/>
            <person name="Fitzgerald M."/>
            <person name="Haas B.J."/>
            <person name="Zeng Q."/>
            <person name="Young S."/>
            <person name="Adiconis X."/>
            <person name="Fan L."/>
            <person name="Levin J.Z."/>
            <person name="Mitchell T.K."/>
            <person name="Okubara P.A."/>
            <person name="Farman M.L."/>
            <person name="Kohn L.M."/>
            <person name="Birren B."/>
            <person name="Ma L.-J."/>
            <person name="Dean R.A."/>
        </authorList>
    </citation>
    <scope>NUCLEOTIDE SEQUENCE</scope>
    <source>
        <strain evidence="6">ATCC 64411 / 73-15</strain>
    </source>
</reference>
<evidence type="ECO:0000256" key="3">
    <source>
        <dbReference type="SAM" id="MobiDB-lite"/>
    </source>
</evidence>
<keyword evidence="7" id="KW-1185">Reference proteome</keyword>
<dbReference type="EMBL" id="GL876970">
    <property type="protein sequence ID" value="KLU87551.1"/>
    <property type="molecule type" value="Genomic_DNA"/>
</dbReference>
<dbReference type="InterPro" id="IPR040096">
    <property type="entry name" value="Ric1"/>
</dbReference>
<feature type="region of interest" description="Disordered" evidence="3">
    <location>
        <begin position="1060"/>
        <end position="1130"/>
    </location>
</feature>
<evidence type="ECO:0000313" key="6">
    <source>
        <dbReference type="EnsemblFungi" id="MAPG_06550T0"/>
    </source>
</evidence>
<evidence type="ECO:0000259" key="4">
    <source>
        <dbReference type="Pfam" id="PF07064"/>
    </source>
</evidence>
<protein>
    <recommendedName>
        <fullName evidence="4">RIC1 C-terminal alpha solenoid region domain-containing protein</fullName>
    </recommendedName>
</protein>
<dbReference type="OMA" id="MVYDRAM"/>
<name>A0A0C4E2B9_MAGP6</name>
<evidence type="ECO:0000256" key="1">
    <source>
        <dbReference type="ARBA" id="ARBA00004370"/>
    </source>
</evidence>
<evidence type="ECO:0000256" key="2">
    <source>
        <dbReference type="ARBA" id="ARBA00023136"/>
    </source>
</evidence>
<dbReference type="Proteomes" id="UP000011715">
    <property type="component" value="Unassembled WGS sequence"/>
</dbReference>
<dbReference type="eggNOG" id="KOG2006">
    <property type="taxonomic scope" value="Eukaryota"/>
</dbReference>
<accession>A0A0C4E2B9</accession>
<sequence>MYWPVGTPRIYATSANSQAPTFSFVISHDGLPSPTDLDPTPERPPLRDADSSSSHDGLAPPQPSPLLPPGTPPTPLTPAIKPVEHAFHHPGEADPHLSPPGASSASLSQLLNEPVLALRVARSGHLFAVITATSMTVWQTKPTVVLAAVVRSAASIKSYGTNVDLLLRPDSAIFVVRTSSGFLITYSLATDADSRVYRPVFTSHPNVQRRRQSHVGGPGHAAPDQIMWGPGEGSGVRDMSVRFKMVIKVDAGIESALALDEELVVATRKPAAVQCIRWTPDSTGSQTSTEIMSRMGWLDKKATISEMTNDRPMNLSTWITSDGKAYAVQRTPGGQPHPETGETDPKKLFKGHCFHVPRSDPERGARAVINARFSLIAVGCADGNIRVYSVKDYAGNVPPSHVHALPVSRSASGRLTTLTYSPDGYCLFAGYEKGWATWSVYGKPLSHSFTADHAMAAANGEAWLSGVRDAAWIGGAVEMLLIGMRHEAVWLLEMARSAVTGCYCPANLFRTVLQTTSSVMIYRGYDLPDLSSISAEPSLWHTASIPANYLLNQWPVRYTVVSPDGRYVAVAGRRGLAHYSVNSGRWKMFANEEMENEFQVRGGMCWYQNVLVAAVEANRTYQLRLYSRESTLDNANIVYHQQMQSPVVLITPSGEDSLLVYGHNNILYHYIFSSTSQTGSVRLVQVGQIAFHGIVRSPARVRGLSWMLPESQQLTGDPSDDVAVASVLFLVDGKLVLLNPSLNDDGNLKYDMRVVAQSVEYYFCMWDQPFTDTLPPAASSDGHGSLGPEGPPALENSLWLLDGGELRVWSDIQAVLDVVSTTGGELPPTATLSTDFYPLSVLRSKGFLLGVEPELVQRRDINFSFFRFALRTHLFLPELLRFHLTRNESSAALRLAQQYQSLAYFSHGLEILLHHVLDEEVDSAPAPEAATLPRVLSLLSSFPDYLDVVVQCTRKTEARSWRTLFAYLPPAQELFEESLLRGNLKTAGGYLLVLHTFDEVASASEQSVRLLGRAMREGDWELCKELARFLAALDDSGDTLRGALEMVNVSTGGGAVVAGPLAGKSPGTGAADQDNDGQPVPRLSVPPAFSNGTLGGSNSSSSSRDRSRSRESTSRSIRGLGIIDGSNSPD</sequence>
<feature type="compositionally biased region" description="Basic and acidic residues" evidence="3">
    <location>
        <begin position="1103"/>
        <end position="1113"/>
    </location>
</feature>
<dbReference type="AlphaFoldDB" id="A0A0C4E2B9"/>